<keyword evidence="2" id="KW-0812">Transmembrane</keyword>
<dbReference type="AlphaFoldDB" id="A0A438FNP4"/>
<protein>
    <submittedName>
        <fullName evidence="3">Uncharacterized protein</fullName>
    </submittedName>
</protein>
<reference evidence="3 4" key="1">
    <citation type="journal article" date="2018" name="PLoS Genet.">
        <title>Population sequencing reveals clonal diversity and ancestral inbreeding in the grapevine cultivar Chardonnay.</title>
        <authorList>
            <person name="Roach M.J."/>
            <person name="Johnson D.L."/>
            <person name="Bohlmann J."/>
            <person name="van Vuuren H.J."/>
            <person name="Jones S.J."/>
            <person name="Pretorius I.S."/>
            <person name="Schmidt S.A."/>
            <person name="Borneman A.R."/>
        </authorList>
    </citation>
    <scope>NUCLEOTIDE SEQUENCE [LARGE SCALE GENOMIC DNA]</scope>
    <source>
        <strain evidence="4">cv. Chardonnay</strain>
        <tissue evidence="3">Leaf</tissue>
    </source>
</reference>
<keyword evidence="2" id="KW-0472">Membrane</keyword>
<name>A0A438FNP4_VITVI</name>
<keyword evidence="2" id="KW-1133">Transmembrane helix</keyword>
<evidence type="ECO:0000256" key="2">
    <source>
        <dbReference type="SAM" id="Phobius"/>
    </source>
</evidence>
<accession>A0A438FNP4</accession>
<organism evidence="3 4">
    <name type="scientific">Vitis vinifera</name>
    <name type="common">Grape</name>
    <dbReference type="NCBI Taxonomy" id="29760"/>
    <lineage>
        <taxon>Eukaryota</taxon>
        <taxon>Viridiplantae</taxon>
        <taxon>Streptophyta</taxon>
        <taxon>Embryophyta</taxon>
        <taxon>Tracheophyta</taxon>
        <taxon>Spermatophyta</taxon>
        <taxon>Magnoliopsida</taxon>
        <taxon>eudicotyledons</taxon>
        <taxon>Gunneridae</taxon>
        <taxon>Pentapetalae</taxon>
        <taxon>rosids</taxon>
        <taxon>Vitales</taxon>
        <taxon>Vitaceae</taxon>
        <taxon>Viteae</taxon>
        <taxon>Vitis</taxon>
    </lineage>
</organism>
<dbReference type="Proteomes" id="UP000288805">
    <property type="component" value="Unassembled WGS sequence"/>
</dbReference>
<feature type="transmembrane region" description="Helical" evidence="2">
    <location>
        <begin position="41"/>
        <end position="60"/>
    </location>
</feature>
<evidence type="ECO:0000313" key="4">
    <source>
        <dbReference type="Proteomes" id="UP000288805"/>
    </source>
</evidence>
<feature type="compositionally biased region" description="Polar residues" evidence="1">
    <location>
        <begin position="1"/>
        <end position="10"/>
    </location>
</feature>
<proteinExistence type="predicted"/>
<dbReference type="EMBL" id="QGNW01000829">
    <property type="protein sequence ID" value="RVW61562.1"/>
    <property type="molecule type" value="Genomic_DNA"/>
</dbReference>
<evidence type="ECO:0000313" key="3">
    <source>
        <dbReference type="EMBL" id="RVW61562.1"/>
    </source>
</evidence>
<feature type="region of interest" description="Disordered" evidence="1">
    <location>
        <begin position="1"/>
        <end position="34"/>
    </location>
</feature>
<comment type="caution">
    <text evidence="3">The sequence shown here is derived from an EMBL/GenBank/DDBJ whole genome shotgun (WGS) entry which is preliminary data.</text>
</comment>
<evidence type="ECO:0000256" key="1">
    <source>
        <dbReference type="SAM" id="MobiDB-lite"/>
    </source>
</evidence>
<gene>
    <name evidence="3" type="ORF">CK203_065661</name>
</gene>
<sequence>MPFPSSSEPSQAPPFVDQPMPHQEPPTGEAAEHHSTSFRRYHFLPISIAFITLRTMFSLVGGELRK</sequence>